<feature type="compositionally biased region" description="Basic and acidic residues" evidence="4">
    <location>
        <begin position="1199"/>
        <end position="1217"/>
    </location>
</feature>
<organism evidence="7 8">
    <name type="scientific">Ceriporiopsis subvermispora (strain B)</name>
    <name type="common">White-rot fungus</name>
    <name type="synonym">Gelatoporia subvermispora</name>
    <dbReference type="NCBI Taxonomy" id="914234"/>
    <lineage>
        <taxon>Eukaryota</taxon>
        <taxon>Fungi</taxon>
        <taxon>Dikarya</taxon>
        <taxon>Basidiomycota</taxon>
        <taxon>Agaricomycotina</taxon>
        <taxon>Agaricomycetes</taxon>
        <taxon>Polyporales</taxon>
        <taxon>Gelatoporiaceae</taxon>
        <taxon>Gelatoporia</taxon>
    </lineage>
</organism>
<dbReference type="PANTHER" id="PTHR48287">
    <property type="entry name" value="ARM REPEAT SUPERFAMILY PROTEIN"/>
    <property type="match status" value="1"/>
</dbReference>
<dbReference type="SUPFAM" id="SSF48371">
    <property type="entry name" value="ARM repeat"/>
    <property type="match status" value="1"/>
</dbReference>
<dbReference type="OrthoDB" id="2192888at2759"/>
<dbReference type="HOGENOM" id="CLU_003753_1_0_1"/>
<reference evidence="7 8" key="1">
    <citation type="journal article" date="2012" name="Proc. Natl. Acad. Sci. U.S.A.">
        <title>Comparative genomics of Ceriporiopsis subvermispora and Phanerochaete chrysosporium provide insight into selective ligninolysis.</title>
        <authorList>
            <person name="Fernandez-Fueyo E."/>
            <person name="Ruiz-Duenas F.J."/>
            <person name="Ferreira P."/>
            <person name="Floudas D."/>
            <person name="Hibbett D.S."/>
            <person name="Canessa P."/>
            <person name="Larrondo L.F."/>
            <person name="James T.Y."/>
            <person name="Seelenfreund D."/>
            <person name="Lobos S."/>
            <person name="Polanco R."/>
            <person name="Tello M."/>
            <person name="Honda Y."/>
            <person name="Watanabe T."/>
            <person name="Watanabe T."/>
            <person name="Ryu J.S."/>
            <person name="Kubicek C.P."/>
            <person name="Schmoll M."/>
            <person name="Gaskell J."/>
            <person name="Hammel K.E."/>
            <person name="St John F.J."/>
            <person name="Vanden Wymelenberg A."/>
            <person name="Sabat G."/>
            <person name="Splinter BonDurant S."/>
            <person name="Syed K."/>
            <person name="Yadav J.S."/>
            <person name="Doddapaneni H."/>
            <person name="Subramanian V."/>
            <person name="Lavin J.L."/>
            <person name="Oguiza J.A."/>
            <person name="Perez G."/>
            <person name="Pisabarro A.G."/>
            <person name="Ramirez L."/>
            <person name="Santoyo F."/>
            <person name="Master E."/>
            <person name="Coutinho P.M."/>
            <person name="Henrissat B."/>
            <person name="Lombard V."/>
            <person name="Magnuson J.K."/>
            <person name="Kuees U."/>
            <person name="Hori C."/>
            <person name="Igarashi K."/>
            <person name="Samejima M."/>
            <person name="Held B.W."/>
            <person name="Barry K.W."/>
            <person name="LaButti K.M."/>
            <person name="Lapidus A."/>
            <person name="Lindquist E.A."/>
            <person name="Lucas S.M."/>
            <person name="Riley R."/>
            <person name="Salamov A.A."/>
            <person name="Hoffmeister D."/>
            <person name="Schwenk D."/>
            <person name="Hadar Y."/>
            <person name="Yarden O."/>
            <person name="de Vries R.P."/>
            <person name="Wiebenga A."/>
            <person name="Stenlid J."/>
            <person name="Eastwood D."/>
            <person name="Grigoriev I.V."/>
            <person name="Berka R.M."/>
            <person name="Blanchette R.A."/>
            <person name="Kersten P."/>
            <person name="Martinez A.T."/>
            <person name="Vicuna R."/>
            <person name="Cullen D."/>
        </authorList>
    </citation>
    <scope>NUCLEOTIDE SEQUENCE [LARGE SCALE GENOMIC DNA]</scope>
    <source>
        <strain evidence="7 8">B</strain>
    </source>
</reference>
<evidence type="ECO:0000256" key="3">
    <source>
        <dbReference type="ARBA" id="ARBA00023242"/>
    </source>
</evidence>
<sequence length="1249" mass="135448">MAEGLEQSLAKIRPHTSSSLPHQKAPATLLHALEATFREQKTELSATAYFAALLTTLDGVSQAAPTSGPTLGDGDVLPAVLYLLAMIAPHVPPPVIRSHLDTVLALTAPLFPALTAHAPPLRSQLTLYGAILHALERPQLESQGLRQSFSFILRLCLDPRPKVRKRAAEVVKDTLITPPTPLLRHPYAEKVSEWILSALGEVNAGGVPKFKGKKADTEGSDIAIHLLAFIRPILPLLPPNSLPAVTTSLLTLPRLGNPYLSQSAYSIITDVLAMSVQDPANNIYEQLPNVLKAVLSSPPAKVDTGLAPAWAAVLGGAMLAYHATDAESCASDVSKVWKAIWSLLESPEAPTRKAAAQSLDSVAQCFTPSLITAAIKEKDAPEPKSALGKIIAQTIKALDSISFARSIPEVLAVISSLVTSLRYRSGPRGSPTAAELLLSPLIVKVGELRVQKSFEYKEAADATLSTAMRVLGPEVLLKLLPLNLETVDRQAGREPRAFLLPLLNQPHPSPLGLFISYFVPLTERMFDLQAKAEAEGRQSEAKVWSVLIEQIWAGLPGYCWGTVDLKQALTSEFPQLLTQLLYNQAELRPPVLRALRIMVDSNVALASGDVVKLPESIRADSITSEEAAGNLAFLRTQVESWLAVLFNVFSSVGRDNQGMVGEVVSAWISIADAQEVTKAYQKLVALFEQNLAKAQNSQQSHVPNAAASLTAVMQDLLVLILPYLSSADATALFNICLQSDVLENRDNGVQKRGYKILAKLAESGKVTVDAESVLKGLESNVDGLAAAAKKDRFHLLSLLVPQIPSTHLHLMLSIIPEAVLGTKEPSEKARNVAFDLIVAMGRKMAEGGVVKRSMVEGMDTDDTPEASASIEEYMTMIAGGLAGATPHMISATVTAIARLVFEFRDSLSSQIQSEILTTMLVFVTSANREIVKSVLGFLKLAIHTMPADLLRPHLKDLVPALLRWSHDHKNHFKAKVRHIFERMLRRFGWEDVYSCAGEEEAKKVLVNIKKRKDRAKRKKANKADFEEDDEPAAKPAAGDAFEDVLYGSESELEDSDDEEAPTRNTGPGKRKNEAAGARLRIDDDDPMDLLQGAASRVTNANANKRRRPGQDASRFKTDEETGKMVIDDEDQEEAAAGDAVAGDAYRESLISADGFTRGPNGRIKFNKDTKKRRRENEAADEDVEMVDGEAASAKKQKRRAVDPRLGQEFRAKRAGGDVKKGGVEPYAYVSLSQASKTKGRAKIGVAGKR</sequence>
<comment type="similarity">
    <text evidence="2">Belongs to the RRP12 family.</text>
</comment>
<evidence type="ECO:0000313" key="8">
    <source>
        <dbReference type="Proteomes" id="UP000016930"/>
    </source>
</evidence>
<accession>M2PMJ6</accession>
<feature type="compositionally biased region" description="Basic and acidic residues" evidence="4">
    <location>
        <begin position="1113"/>
        <end position="1126"/>
    </location>
</feature>
<dbReference type="InterPro" id="IPR012978">
    <property type="entry name" value="HEAT_RRP12"/>
</dbReference>
<name>M2PMJ6_CERS8</name>
<keyword evidence="3" id="KW-0539">Nucleus</keyword>
<dbReference type="Proteomes" id="UP000016930">
    <property type="component" value="Unassembled WGS sequence"/>
</dbReference>
<feature type="region of interest" description="Disordered" evidence="4">
    <location>
        <begin position="1016"/>
        <end position="1140"/>
    </location>
</feature>
<evidence type="ECO:0000256" key="4">
    <source>
        <dbReference type="SAM" id="MobiDB-lite"/>
    </source>
</evidence>
<feature type="domain" description="RRP12 N-terminal HEAT" evidence="6">
    <location>
        <begin position="16"/>
        <end position="273"/>
    </location>
</feature>
<gene>
    <name evidence="7" type="ORF">CERSUDRAFT_154357</name>
</gene>
<feature type="domain" description="RRP12 HEAT" evidence="5">
    <location>
        <begin position="346"/>
        <end position="651"/>
    </location>
</feature>
<feature type="region of interest" description="Disordered" evidence="4">
    <location>
        <begin position="1152"/>
        <end position="1217"/>
    </location>
</feature>
<dbReference type="PANTHER" id="PTHR48287:SF1">
    <property type="entry name" value="ARM REPEAT SUPERFAMILY PROTEIN"/>
    <property type="match status" value="1"/>
</dbReference>
<evidence type="ECO:0000259" key="5">
    <source>
        <dbReference type="Pfam" id="PF08161"/>
    </source>
</evidence>
<dbReference type="Pfam" id="PF08161">
    <property type="entry name" value="RRP12_HEAT"/>
    <property type="match status" value="1"/>
</dbReference>
<evidence type="ECO:0000259" key="6">
    <source>
        <dbReference type="Pfam" id="PF25772"/>
    </source>
</evidence>
<dbReference type="GO" id="GO:0005634">
    <property type="term" value="C:nucleus"/>
    <property type="evidence" value="ECO:0007669"/>
    <property type="project" value="UniProtKB-SubCell"/>
</dbReference>
<dbReference type="EMBL" id="KB445796">
    <property type="protein sequence ID" value="EMD37619.1"/>
    <property type="molecule type" value="Genomic_DNA"/>
</dbReference>
<proteinExistence type="inferred from homology"/>
<dbReference type="InterPro" id="IPR052087">
    <property type="entry name" value="RRP12"/>
</dbReference>
<evidence type="ECO:0000256" key="1">
    <source>
        <dbReference type="ARBA" id="ARBA00004123"/>
    </source>
</evidence>
<evidence type="ECO:0000313" key="7">
    <source>
        <dbReference type="EMBL" id="EMD37619.1"/>
    </source>
</evidence>
<dbReference type="Pfam" id="PF25772">
    <property type="entry name" value="HEAT_RRP12_N"/>
    <property type="match status" value="1"/>
</dbReference>
<feature type="compositionally biased region" description="Acidic residues" evidence="4">
    <location>
        <begin position="1178"/>
        <end position="1187"/>
    </location>
</feature>
<feature type="compositionally biased region" description="Acidic residues" evidence="4">
    <location>
        <begin position="1050"/>
        <end position="1059"/>
    </location>
</feature>
<dbReference type="STRING" id="914234.M2PMJ6"/>
<dbReference type="AlphaFoldDB" id="M2PMJ6"/>
<dbReference type="InterPro" id="IPR057860">
    <property type="entry name" value="HEAT_RRP12_N"/>
</dbReference>
<feature type="region of interest" description="Disordered" evidence="4">
    <location>
        <begin position="1"/>
        <end position="23"/>
    </location>
</feature>
<comment type="subcellular location">
    <subcellularLocation>
        <location evidence="1">Nucleus</location>
    </subcellularLocation>
</comment>
<protein>
    <submittedName>
        <fullName evidence="7">Uncharacterized protein</fullName>
    </submittedName>
</protein>
<dbReference type="InterPro" id="IPR016024">
    <property type="entry name" value="ARM-type_fold"/>
</dbReference>
<evidence type="ECO:0000256" key="2">
    <source>
        <dbReference type="ARBA" id="ARBA00007690"/>
    </source>
</evidence>
<keyword evidence="8" id="KW-1185">Reference proteome</keyword>
<dbReference type="InterPro" id="IPR011989">
    <property type="entry name" value="ARM-like"/>
</dbReference>
<dbReference type="Gene3D" id="1.25.10.10">
    <property type="entry name" value="Leucine-rich Repeat Variant"/>
    <property type="match status" value="2"/>
</dbReference>